<gene>
    <name evidence="1" type="ORF">DXT99_26645</name>
</gene>
<sequence length="207" mass="23905">MKFIKKFNSFSVNEGFDSREAEGRSKFENMNNKDFDMSVEYDRWNVELKDVHQNQTTTLKSKPNGWFSNYYSGSTNIDNTDFNIERNSKGIVLNANQSVIGNVKTSKFGFFGREAIIILSGEKYILKRESLPLKFVVLNEQREVIINITGFVDRKKQANLFSLIYSPSKLLYSVHLQKELEVSTTTLFLLLVCGYCTELFNEIDRGE</sequence>
<proteinExistence type="predicted"/>
<dbReference type="RefSeq" id="WP_115568636.1">
    <property type="nucleotide sequence ID" value="NZ_QRGR01000069.1"/>
</dbReference>
<organism evidence="1 2">
    <name type="scientific">Pontibacter diazotrophicus</name>
    <dbReference type="NCBI Taxonomy" id="1400979"/>
    <lineage>
        <taxon>Bacteria</taxon>
        <taxon>Pseudomonadati</taxon>
        <taxon>Bacteroidota</taxon>
        <taxon>Cytophagia</taxon>
        <taxon>Cytophagales</taxon>
        <taxon>Hymenobacteraceae</taxon>
        <taxon>Pontibacter</taxon>
    </lineage>
</organism>
<evidence type="ECO:0000313" key="1">
    <source>
        <dbReference type="EMBL" id="RDV10254.1"/>
    </source>
</evidence>
<protein>
    <submittedName>
        <fullName evidence="1">Uncharacterized protein</fullName>
    </submittedName>
</protein>
<name>A0A3D8KYG4_9BACT</name>
<dbReference type="Proteomes" id="UP000256708">
    <property type="component" value="Unassembled WGS sequence"/>
</dbReference>
<comment type="caution">
    <text evidence="1">The sequence shown here is derived from an EMBL/GenBank/DDBJ whole genome shotgun (WGS) entry which is preliminary data.</text>
</comment>
<dbReference type="AlphaFoldDB" id="A0A3D8KYG4"/>
<dbReference type="EMBL" id="QRGR01000069">
    <property type="protein sequence ID" value="RDV10254.1"/>
    <property type="molecule type" value="Genomic_DNA"/>
</dbReference>
<evidence type="ECO:0000313" key="2">
    <source>
        <dbReference type="Proteomes" id="UP000256708"/>
    </source>
</evidence>
<keyword evidence="2" id="KW-1185">Reference proteome</keyword>
<reference evidence="2" key="1">
    <citation type="submission" date="2018-08" db="EMBL/GenBank/DDBJ databases">
        <authorList>
            <person name="Liu Z.-W."/>
            <person name="Du Z.-J."/>
        </authorList>
    </citation>
    <scope>NUCLEOTIDE SEQUENCE [LARGE SCALE GENOMIC DNA]</scope>
    <source>
        <strain evidence="2">H4X</strain>
    </source>
</reference>
<accession>A0A3D8KYG4</accession>